<dbReference type="InParanoid" id="F4RQ48"/>
<dbReference type="AlphaFoldDB" id="F4RQ48"/>
<accession>F4RQ48</accession>
<feature type="compositionally biased region" description="Basic residues" evidence="1">
    <location>
        <begin position="285"/>
        <end position="297"/>
    </location>
</feature>
<evidence type="ECO:0000313" key="2">
    <source>
        <dbReference type="EMBL" id="EGG05472.1"/>
    </source>
</evidence>
<proteinExistence type="predicted"/>
<protein>
    <submittedName>
        <fullName evidence="2">Uncharacterized protein</fullName>
    </submittedName>
</protein>
<dbReference type="RefSeq" id="XP_007411394.1">
    <property type="nucleotide sequence ID" value="XM_007411332.1"/>
</dbReference>
<dbReference type="VEuPathDB" id="FungiDB:MELLADRAFT_88021"/>
<dbReference type="Proteomes" id="UP000001072">
    <property type="component" value="Unassembled WGS sequence"/>
</dbReference>
<feature type="compositionally biased region" description="Polar residues" evidence="1">
    <location>
        <begin position="1"/>
        <end position="11"/>
    </location>
</feature>
<name>F4RQ48_MELLP</name>
<dbReference type="HOGENOM" id="CLU_024650_0_0_1"/>
<gene>
    <name evidence="2" type="ORF">MELLADRAFT_88021</name>
</gene>
<organism evidence="3">
    <name type="scientific">Melampsora larici-populina (strain 98AG31 / pathotype 3-4-7)</name>
    <name type="common">Poplar leaf rust fungus</name>
    <dbReference type="NCBI Taxonomy" id="747676"/>
    <lineage>
        <taxon>Eukaryota</taxon>
        <taxon>Fungi</taxon>
        <taxon>Dikarya</taxon>
        <taxon>Basidiomycota</taxon>
        <taxon>Pucciniomycotina</taxon>
        <taxon>Pucciniomycetes</taxon>
        <taxon>Pucciniales</taxon>
        <taxon>Melampsoraceae</taxon>
        <taxon>Melampsora</taxon>
    </lineage>
</organism>
<feature type="compositionally biased region" description="Basic and acidic residues" evidence="1">
    <location>
        <begin position="224"/>
        <end position="235"/>
    </location>
</feature>
<feature type="compositionally biased region" description="Basic and acidic residues" evidence="1">
    <location>
        <begin position="298"/>
        <end position="311"/>
    </location>
</feature>
<feature type="compositionally biased region" description="Basic and acidic residues" evidence="1">
    <location>
        <begin position="250"/>
        <end position="261"/>
    </location>
</feature>
<reference evidence="3" key="1">
    <citation type="journal article" date="2011" name="Proc. Natl. Acad. Sci. U.S.A.">
        <title>Obligate biotrophy features unraveled by the genomic analysis of rust fungi.</title>
        <authorList>
            <person name="Duplessis S."/>
            <person name="Cuomo C.A."/>
            <person name="Lin Y.-C."/>
            <person name="Aerts A."/>
            <person name="Tisserant E."/>
            <person name="Veneault-Fourrey C."/>
            <person name="Joly D.L."/>
            <person name="Hacquard S."/>
            <person name="Amselem J."/>
            <person name="Cantarel B.L."/>
            <person name="Chiu R."/>
            <person name="Coutinho P.M."/>
            <person name="Feau N."/>
            <person name="Field M."/>
            <person name="Frey P."/>
            <person name="Gelhaye E."/>
            <person name="Goldberg J."/>
            <person name="Grabherr M.G."/>
            <person name="Kodira C.D."/>
            <person name="Kohler A."/>
            <person name="Kuees U."/>
            <person name="Lindquist E.A."/>
            <person name="Lucas S.M."/>
            <person name="Mago R."/>
            <person name="Mauceli E."/>
            <person name="Morin E."/>
            <person name="Murat C."/>
            <person name="Pangilinan J.L."/>
            <person name="Park R."/>
            <person name="Pearson M."/>
            <person name="Quesneville H."/>
            <person name="Rouhier N."/>
            <person name="Sakthikumar S."/>
            <person name="Salamov A.A."/>
            <person name="Schmutz J."/>
            <person name="Selles B."/>
            <person name="Shapiro H."/>
            <person name="Tanguay P."/>
            <person name="Tuskan G.A."/>
            <person name="Henrissat B."/>
            <person name="Van de Peer Y."/>
            <person name="Rouze P."/>
            <person name="Ellis J.G."/>
            <person name="Dodds P.N."/>
            <person name="Schein J.E."/>
            <person name="Zhong S."/>
            <person name="Hamelin R.C."/>
            <person name="Grigoriev I.V."/>
            <person name="Szabo L.J."/>
            <person name="Martin F."/>
        </authorList>
    </citation>
    <scope>NUCLEOTIDE SEQUENCE [LARGE SCALE GENOMIC DNA]</scope>
    <source>
        <strain evidence="3">98AG31 / pathotype 3-4-7</strain>
    </source>
</reference>
<sequence length="408" mass="46053">MTLNNPETQQVERAPQLVEPTPVRTVADPVVPENAIKSKGKSVEKEGDEVANPEEEITYVDDQQLRNNSLLKLSPCFHQKMTKLKAYVPLTVFNLDWIDRDCEKANQRKVKTVKELQEGDDTMTYSGLQPKDELLLSYGEWLDHMDLFIRYVEEYYNMPKCAENFRKHRQNVIDIRRSTSCWMIALRYCIKVRKLVMQFRLIAGKRVMSNAGVLHEDILRAAKDKVDSSGERSHAENPYVAVAETPEPSSAKERSLIKREFAAANQNGNGSGGSWRNNRGEDHHGGKRGKAKYHKNNNRNDRQSYRDRENTHGSGHPYAKGQANFGFQPFTGQYHTQPQFQYQPYTPYSSYPYASGGNQGFNQGNTIAGPSEPNNQLAIVPKPNASGSGGQGGALAIVHRNNTNKCFS</sequence>
<dbReference type="GeneID" id="18934737"/>
<feature type="region of interest" description="Disordered" evidence="1">
    <location>
        <begin position="1"/>
        <end position="50"/>
    </location>
</feature>
<evidence type="ECO:0000256" key="1">
    <source>
        <dbReference type="SAM" id="MobiDB-lite"/>
    </source>
</evidence>
<dbReference type="EMBL" id="GL883113">
    <property type="protein sequence ID" value="EGG05472.1"/>
    <property type="molecule type" value="Genomic_DNA"/>
</dbReference>
<keyword evidence="3" id="KW-1185">Reference proteome</keyword>
<evidence type="ECO:0000313" key="3">
    <source>
        <dbReference type="Proteomes" id="UP000001072"/>
    </source>
</evidence>
<dbReference type="KEGG" id="mlr:MELLADRAFT_88021"/>
<feature type="region of interest" description="Disordered" evidence="1">
    <location>
        <begin position="224"/>
        <end position="322"/>
    </location>
</feature>